<dbReference type="InterPro" id="IPR025334">
    <property type="entry name" value="DUF4240"/>
</dbReference>
<dbReference type="Pfam" id="PF14024">
    <property type="entry name" value="DUF4240"/>
    <property type="match status" value="1"/>
</dbReference>
<dbReference type="STRING" id="380248.SAMN05216251_107222"/>
<dbReference type="EMBL" id="FONG01000007">
    <property type="protein sequence ID" value="SFF01514.1"/>
    <property type="molecule type" value="Genomic_DNA"/>
</dbReference>
<dbReference type="Proteomes" id="UP000199323">
    <property type="component" value="Unassembled WGS sequence"/>
</dbReference>
<evidence type="ECO:0000259" key="1">
    <source>
        <dbReference type="Pfam" id="PF14024"/>
    </source>
</evidence>
<dbReference type="OrthoDB" id="6200718at2"/>
<proteinExistence type="predicted"/>
<protein>
    <recommendedName>
        <fullName evidence="1">DUF4240 domain-containing protein</fullName>
    </recommendedName>
</protein>
<dbReference type="AlphaFoldDB" id="A0A1I2F7W2"/>
<evidence type="ECO:0000313" key="2">
    <source>
        <dbReference type="EMBL" id="SFF01514.1"/>
    </source>
</evidence>
<name>A0A1I2F7W2_9ACTN</name>
<keyword evidence="3" id="KW-1185">Reference proteome</keyword>
<organism evidence="2 3">
    <name type="scientific">Actinacidiphila alni</name>
    <dbReference type="NCBI Taxonomy" id="380248"/>
    <lineage>
        <taxon>Bacteria</taxon>
        <taxon>Bacillati</taxon>
        <taxon>Actinomycetota</taxon>
        <taxon>Actinomycetes</taxon>
        <taxon>Kitasatosporales</taxon>
        <taxon>Streptomycetaceae</taxon>
        <taxon>Actinacidiphila</taxon>
    </lineage>
</organism>
<reference evidence="2 3" key="1">
    <citation type="submission" date="2016-10" db="EMBL/GenBank/DDBJ databases">
        <authorList>
            <person name="de Groot N.N."/>
        </authorList>
    </citation>
    <scope>NUCLEOTIDE SEQUENCE [LARGE SCALE GENOMIC DNA]</scope>
    <source>
        <strain evidence="2 3">CGMCC 4.3510</strain>
    </source>
</reference>
<feature type="domain" description="DUF4240" evidence="1">
    <location>
        <begin position="1"/>
        <end position="138"/>
    </location>
</feature>
<dbReference type="RefSeq" id="WP_093713867.1">
    <property type="nucleotide sequence ID" value="NZ_FONG01000007.1"/>
</dbReference>
<gene>
    <name evidence="2" type="ORF">SAMN05216251_107222</name>
</gene>
<sequence>MDSEDFWQLIGAARERAAAGPADGSASTCVDGEAVAEAAVALLAARPPAEIVAAQQALWDAMAASYTNPLWAAAYTINGGCSDDGFDYFRGWLIAQGRDVFERVTADPDTLADLPAVRAAAAEWEELDCEAVLGIVWNAHLRATGEQLPAKSFTIRYPVLDPDWGFDFDDRAEMARRLPRLTALYAHHYADH</sequence>
<evidence type="ECO:0000313" key="3">
    <source>
        <dbReference type="Proteomes" id="UP000199323"/>
    </source>
</evidence>
<accession>A0A1I2F7W2</accession>